<feature type="compositionally biased region" description="Polar residues" evidence="1">
    <location>
        <begin position="707"/>
        <end position="717"/>
    </location>
</feature>
<reference evidence="2" key="2">
    <citation type="journal article" date="2023" name="Commun. Biol.">
        <title>Intrasexual cuticular hydrocarbon dimorphism in a wasp sheds light on hydrocarbon biosynthesis genes in Hymenoptera.</title>
        <authorList>
            <person name="Moris V.C."/>
            <person name="Podsiadlowski L."/>
            <person name="Martin S."/>
            <person name="Oeyen J.P."/>
            <person name="Donath A."/>
            <person name="Petersen M."/>
            <person name="Wilbrandt J."/>
            <person name="Misof B."/>
            <person name="Liedtke D."/>
            <person name="Thamm M."/>
            <person name="Scheiner R."/>
            <person name="Schmitt T."/>
            <person name="Niehuis O."/>
        </authorList>
    </citation>
    <scope>NUCLEOTIDE SEQUENCE</scope>
    <source>
        <strain evidence="2">GBR_01_08_01A</strain>
    </source>
</reference>
<keyword evidence="3" id="KW-1185">Reference proteome</keyword>
<reference evidence="2" key="1">
    <citation type="submission" date="2021-08" db="EMBL/GenBank/DDBJ databases">
        <authorList>
            <person name="Misof B."/>
            <person name="Oliver O."/>
            <person name="Podsiadlowski L."/>
            <person name="Donath A."/>
            <person name="Peters R."/>
            <person name="Mayer C."/>
            <person name="Rust J."/>
            <person name="Gunkel S."/>
            <person name="Lesny P."/>
            <person name="Martin S."/>
            <person name="Oeyen J.P."/>
            <person name="Petersen M."/>
            <person name="Panagiotis P."/>
            <person name="Wilbrandt J."/>
            <person name="Tanja T."/>
        </authorList>
    </citation>
    <scope>NUCLEOTIDE SEQUENCE</scope>
    <source>
        <strain evidence="2">GBR_01_08_01A</strain>
        <tissue evidence="2">Thorax + abdomen</tissue>
    </source>
</reference>
<feature type="region of interest" description="Disordered" evidence="1">
    <location>
        <begin position="753"/>
        <end position="783"/>
    </location>
</feature>
<evidence type="ECO:0000256" key="1">
    <source>
        <dbReference type="SAM" id="MobiDB-lite"/>
    </source>
</evidence>
<evidence type="ECO:0000313" key="3">
    <source>
        <dbReference type="Proteomes" id="UP001258017"/>
    </source>
</evidence>
<feature type="compositionally biased region" description="Polar residues" evidence="1">
    <location>
        <begin position="753"/>
        <end position="769"/>
    </location>
</feature>
<evidence type="ECO:0000313" key="2">
    <source>
        <dbReference type="EMBL" id="KAK2582129.1"/>
    </source>
</evidence>
<name>A0AAD9RLV0_9HYME</name>
<comment type="caution">
    <text evidence="2">The sequence shown here is derived from an EMBL/GenBank/DDBJ whole genome shotgun (WGS) entry which is preliminary data.</text>
</comment>
<feature type="compositionally biased region" description="Polar residues" evidence="1">
    <location>
        <begin position="493"/>
        <end position="504"/>
    </location>
</feature>
<proteinExistence type="predicted"/>
<dbReference type="EMBL" id="JAIFRP010000031">
    <property type="protein sequence ID" value="KAK2582129.1"/>
    <property type="molecule type" value="Genomic_DNA"/>
</dbReference>
<accession>A0AAD9RLV0</accession>
<feature type="region of interest" description="Disordered" evidence="1">
    <location>
        <begin position="488"/>
        <end position="508"/>
    </location>
</feature>
<dbReference type="AlphaFoldDB" id="A0AAD9RLV0"/>
<gene>
    <name evidence="2" type="ORF">KPH14_004494</name>
</gene>
<dbReference type="Proteomes" id="UP001258017">
    <property type="component" value="Unassembled WGS sequence"/>
</dbReference>
<sequence length="856" mass="98537">MIMLSSFSSYDDELLNSAYANISLIADRTWVFNSEDLYRNLNQSLWIQSCKLIEKYKNDDGFCPKRVRDVIPESRLSKYGNYEYNEEREKIYRPDDDVSSASTLRFYAEEITEAWMLPEVEDYFARLISGSARQPDPKLSALKELQSDGDSLREYVARQSFKANWNDVLQNTDSGQKLSPNAKKRLRKHGEPFSIYKSSNTDIAGKNSELDEYNKYRPPRYSIDNPTELQLQACISCEIVRDLWNPTKVQQLYATPDTRLQYQQRSLQQPQCNRQEQRVNSVAEGQQQLYCAIQYQPLALKVDYQSRLQADTYEIMRKPLPPNLSPEVPEFFPKCPVACLNSHKEQRVNPVQYFPSLNEKSYQKELFPYNRTYETVVVTSFQNVPIPMLPSMDTSHYMRTPHQWIQRVSTPGQIHIPVSSSTQPPVYASLQATRTSVINQRPQQVNPTPIPVYQRPLELYTDHTQIRKNTQGVDFNNLILLTKNAMKVRRNTSRNPQQSKQSNQKTEENVFQWLDKGASKKSKDLISMNTLVTEVQNFEEKCDYGKIVPGWKPNEAATQQQIAERLKSSARTIVENANTAISSNETDIEVDTHNKKRLYRDVLTNTSSASTMLDNIYEKRYDELEQQAMEQYRTSEESLALKYQELERQAMEQYRCPSSMQDNVCNPSVSTNDKLPDETVPDVDEKKCSDGQRCSTSGKCSPMRQAQGKSQKGSFQQPQITLLRPKTKSEGNIARRSSGPKAIRPTIVSKSFTTLTHKISQGSKNTSKGASGDRADKNNQKSSKRRLILVLPFKHKSEARLVETTHEEMYCLSQPKRRSLEYYDNSNIFQTNGDDKNMTIIQSPNTEVWLSGFWTA</sequence>
<organism evidence="2 3">
    <name type="scientific">Odynerus spinipes</name>
    <dbReference type="NCBI Taxonomy" id="1348599"/>
    <lineage>
        <taxon>Eukaryota</taxon>
        <taxon>Metazoa</taxon>
        <taxon>Ecdysozoa</taxon>
        <taxon>Arthropoda</taxon>
        <taxon>Hexapoda</taxon>
        <taxon>Insecta</taxon>
        <taxon>Pterygota</taxon>
        <taxon>Neoptera</taxon>
        <taxon>Endopterygota</taxon>
        <taxon>Hymenoptera</taxon>
        <taxon>Apocrita</taxon>
        <taxon>Aculeata</taxon>
        <taxon>Vespoidea</taxon>
        <taxon>Vespidae</taxon>
        <taxon>Eumeninae</taxon>
        <taxon>Odynerus</taxon>
    </lineage>
</organism>
<feature type="region of interest" description="Disordered" evidence="1">
    <location>
        <begin position="665"/>
        <end position="717"/>
    </location>
</feature>
<protein>
    <submittedName>
        <fullName evidence="2">Uncharacterized protein</fullName>
    </submittedName>
</protein>